<name>A0ABW8JQU5_9GAMM</name>
<sequence length="115" mass="12126">MAPTAAIPYRTEASVSGGTFALALLVTLCLMGLLIAALLFIRRRGWIGLPGKPRTIAAATDIQVQSSRRLSITTTAYVLSCRGKTYLVVESARGTQVTVTPMAPTSTKNASEATL</sequence>
<keyword evidence="1" id="KW-0812">Transmembrane</keyword>
<evidence type="ECO:0000313" key="3">
    <source>
        <dbReference type="Proteomes" id="UP001620461"/>
    </source>
</evidence>
<evidence type="ECO:0008006" key="4">
    <source>
        <dbReference type="Google" id="ProtNLM"/>
    </source>
</evidence>
<feature type="transmembrane region" description="Helical" evidence="1">
    <location>
        <begin position="20"/>
        <end position="41"/>
    </location>
</feature>
<reference evidence="2 3" key="1">
    <citation type="submission" date="2020-10" db="EMBL/GenBank/DDBJ databases">
        <title>Phylogeny of dyella-like bacteria.</title>
        <authorList>
            <person name="Fu J."/>
        </authorList>
    </citation>
    <scope>NUCLEOTIDE SEQUENCE [LARGE SCALE GENOMIC DNA]</scope>
    <source>
        <strain evidence="2 3">JP1</strain>
    </source>
</reference>
<keyword evidence="1" id="KW-0472">Membrane</keyword>
<proteinExistence type="predicted"/>
<keyword evidence="1" id="KW-1133">Transmembrane helix</keyword>
<dbReference type="EMBL" id="JADIKJ010000025">
    <property type="protein sequence ID" value="MFK2902135.1"/>
    <property type="molecule type" value="Genomic_DNA"/>
</dbReference>
<evidence type="ECO:0000256" key="1">
    <source>
        <dbReference type="SAM" id="Phobius"/>
    </source>
</evidence>
<organism evidence="2 3">
    <name type="scientific">Dyella jejuensis</name>
    <dbReference type="NCBI Taxonomy" id="1432009"/>
    <lineage>
        <taxon>Bacteria</taxon>
        <taxon>Pseudomonadati</taxon>
        <taxon>Pseudomonadota</taxon>
        <taxon>Gammaproteobacteria</taxon>
        <taxon>Lysobacterales</taxon>
        <taxon>Rhodanobacteraceae</taxon>
        <taxon>Dyella</taxon>
    </lineage>
</organism>
<evidence type="ECO:0000313" key="2">
    <source>
        <dbReference type="EMBL" id="MFK2902135.1"/>
    </source>
</evidence>
<protein>
    <recommendedName>
        <fullName evidence="4">Flagellar protein FliO/FliZ</fullName>
    </recommendedName>
</protein>
<dbReference type="RefSeq" id="WP_404549196.1">
    <property type="nucleotide sequence ID" value="NZ_JADIKJ010000025.1"/>
</dbReference>
<accession>A0ABW8JQU5</accession>
<dbReference type="Proteomes" id="UP001620461">
    <property type="component" value="Unassembled WGS sequence"/>
</dbReference>
<comment type="caution">
    <text evidence="2">The sequence shown here is derived from an EMBL/GenBank/DDBJ whole genome shotgun (WGS) entry which is preliminary data.</text>
</comment>
<keyword evidence="3" id="KW-1185">Reference proteome</keyword>
<gene>
    <name evidence="2" type="ORF">ISP15_17500</name>
</gene>